<keyword evidence="4" id="KW-1185">Reference proteome</keyword>
<dbReference type="Proteomes" id="UP000799324">
    <property type="component" value="Unassembled WGS sequence"/>
</dbReference>
<gene>
    <name evidence="3" type="ORF">K491DRAFT_775488</name>
</gene>
<dbReference type="EMBL" id="MU004306">
    <property type="protein sequence ID" value="KAF2659535.1"/>
    <property type="molecule type" value="Genomic_DNA"/>
</dbReference>
<sequence length="371" mass="42052">MDQVTYSPNIYNVTRDLGTIQSLPKASPSHDATLSNPCVQPVQFWLYTLIIGLVTANILVRLGFASVWFWLGTTLLPFSPRLFGRQYSADLYEVVQDLTDDIRVWARSSREDSCSLREDNAALRKELAERPTQEDHKNLQSELSLSQLNEAHARNYTRTKDKELAQTNEAWSKVNDGDLISSQQLRIHDLESEVERINKENVSLKGDLRDSKLNEASSRQDVAKHQKDATYAHSQQQAQIIDLTTKTQILERINSQQEIKLEQFADVMEMLNRLAEEENNPQLRSAAVLFAKTMKQADMDLGGINISEQKLEALYNSMIIGPGAAVQPKGGFRIEPNWEPLNGTWTSRRLPEVQIHHCGGCIQCKMGQWSS</sequence>
<feature type="coiled-coil region" evidence="1">
    <location>
        <begin position="180"/>
        <end position="207"/>
    </location>
</feature>
<evidence type="ECO:0000313" key="4">
    <source>
        <dbReference type="Proteomes" id="UP000799324"/>
    </source>
</evidence>
<name>A0A6A6THR1_9PLEO</name>
<keyword evidence="2" id="KW-0812">Transmembrane</keyword>
<reference evidence="3" key="1">
    <citation type="journal article" date="2020" name="Stud. Mycol.">
        <title>101 Dothideomycetes genomes: a test case for predicting lifestyles and emergence of pathogens.</title>
        <authorList>
            <person name="Haridas S."/>
            <person name="Albert R."/>
            <person name="Binder M."/>
            <person name="Bloem J."/>
            <person name="Labutti K."/>
            <person name="Salamov A."/>
            <person name="Andreopoulos B."/>
            <person name="Baker S."/>
            <person name="Barry K."/>
            <person name="Bills G."/>
            <person name="Bluhm B."/>
            <person name="Cannon C."/>
            <person name="Castanera R."/>
            <person name="Culley D."/>
            <person name="Daum C."/>
            <person name="Ezra D."/>
            <person name="Gonzalez J."/>
            <person name="Henrissat B."/>
            <person name="Kuo A."/>
            <person name="Liang C."/>
            <person name="Lipzen A."/>
            <person name="Lutzoni F."/>
            <person name="Magnuson J."/>
            <person name="Mondo S."/>
            <person name="Nolan M."/>
            <person name="Ohm R."/>
            <person name="Pangilinan J."/>
            <person name="Park H.-J."/>
            <person name="Ramirez L."/>
            <person name="Alfaro M."/>
            <person name="Sun H."/>
            <person name="Tritt A."/>
            <person name="Yoshinaga Y."/>
            <person name="Zwiers L.-H."/>
            <person name="Turgeon B."/>
            <person name="Goodwin S."/>
            <person name="Spatafora J."/>
            <person name="Crous P."/>
            <person name="Grigoriev I."/>
        </authorList>
    </citation>
    <scope>NUCLEOTIDE SEQUENCE</scope>
    <source>
        <strain evidence="3">CBS 122681</strain>
    </source>
</reference>
<dbReference type="AlphaFoldDB" id="A0A6A6THR1"/>
<proteinExistence type="predicted"/>
<keyword evidence="2" id="KW-1133">Transmembrane helix</keyword>
<evidence type="ECO:0000256" key="1">
    <source>
        <dbReference type="SAM" id="Coils"/>
    </source>
</evidence>
<organism evidence="3 4">
    <name type="scientific">Lophiostoma macrostomum CBS 122681</name>
    <dbReference type="NCBI Taxonomy" id="1314788"/>
    <lineage>
        <taxon>Eukaryota</taxon>
        <taxon>Fungi</taxon>
        <taxon>Dikarya</taxon>
        <taxon>Ascomycota</taxon>
        <taxon>Pezizomycotina</taxon>
        <taxon>Dothideomycetes</taxon>
        <taxon>Pleosporomycetidae</taxon>
        <taxon>Pleosporales</taxon>
        <taxon>Lophiostomataceae</taxon>
        <taxon>Lophiostoma</taxon>
    </lineage>
</organism>
<keyword evidence="2" id="KW-0472">Membrane</keyword>
<evidence type="ECO:0000256" key="2">
    <source>
        <dbReference type="SAM" id="Phobius"/>
    </source>
</evidence>
<protein>
    <submittedName>
        <fullName evidence="3">Uncharacterized protein</fullName>
    </submittedName>
</protein>
<evidence type="ECO:0000313" key="3">
    <source>
        <dbReference type="EMBL" id="KAF2659535.1"/>
    </source>
</evidence>
<feature type="transmembrane region" description="Helical" evidence="2">
    <location>
        <begin position="44"/>
        <end position="71"/>
    </location>
</feature>
<keyword evidence="1" id="KW-0175">Coiled coil</keyword>
<accession>A0A6A6THR1</accession>